<reference evidence="8" key="1">
    <citation type="submission" date="2021-03" db="EMBL/GenBank/DDBJ databases">
        <title>Genome sequencing and assembly of Tianweitania sediminis.</title>
        <authorList>
            <person name="Chhetri G."/>
        </authorList>
    </citation>
    <scope>NUCLEOTIDE SEQUENCE</scope>
    <source>
        <strain evidence="8">Z8</strain>
    </source>
</reference>
<gene>
    <name evidence="8" type="ORF">J5Y06_11020</name>
</gene>
<evidence type="ECO:0000256" key="3">
    <source>
        <dbReference type="ARBA" id="ARBA00022475"/>
    </source>
</evidence>
<evidence type="ECO:0000256" key="6">
    <source>
        <dbReference type="ARBA" id="ARBA00023136"/>
    </source>
</evidence>
<dbReference type="GO" id="GO:0022857">
    <property type="term" value="F:transmembrane transporter activity"/>
    <property type="evidence" value="ECO:0007669"/>
    <property type="project" value="InterPro"/>
</dbReference>
<keyword evidence="6 7" id="KW-0472">Membrane</keyword>
<evidence type="ECO:0000256" key="4">
    <source>
        <dbReference type="ARBA" id="ARBA00022692"/>
    </source>
</evidence>
<keyword evidence="5 7" id="KW-1133">Transmembrane helix</keyword>
<dbReference type="Proteomes" id="UP000666240">
    <property type="component" value="Unassembled WGS sequence"/>
</dbReference>
<organism evidence="8 9">
    <name type="scientific">Tianweitania sediminis</name>
    <dbReference type="NCBI Taxonomy" id="1502156"/>
    <lineage>
        <taxon>Bacteria</taxon>
        <taxon>Pseudomonadati</taxon>
        <taxon>Pseudomonadota</taxon>
        <taxon>Alphaproteobacteria</taxon>
        <taxon>Hyphomicrobiales</taxon>
        <taxon>Phyllobacteriaceae</taxon>
        <taxon>Tianweitania</taxon>
    </lineage>
</organism>
<evidence type="ECO:0000256" key="1">
    <source>
        <dbReference type="ARBA" id="ARBA00004651"/>
    </source>
</evidence>
<dbReference type="GO" id="GO:0005886">
    <property type="term" value="C:plasma membrane"/>
    <property type="evidence" value="ECO:0007669"/>
    <property type="project" value="UniProtKB-SubCell"/>
</dbReference>
<dbReference type="EMBL" id="JAGIYY010000003">
    <property type="protein sequence ID" value="MBP0439181.1"/>
    <property type="molecule type" value="Genomic_DNA"/>
</dbReference>
<feature type="transmembrane region" description="Helical" evidence="7">
    <location>
        <begin position="25"/>
        <end position="43"/>
    </location>
</feature>
<evidence type="ECO:0000313" key="8">
    <source>
        <dbReference type="EMBL" id="MBP0439181.1"/>
    </source>
</evidence>
<proteinExistence type="predicted"/>
<name>A0A8J7RIS2_9HYPH</name>
<keyword evidence="3" id="KW-1003">Cell membrane</keyword>
<comment type="caution">
    <text evidence="8">The sequence shown here is derived from an EMBL/GenBank/DDBJ whole genome shotgun (WGS) entry which is preliminary data.</text>
</comment>
<accession>A0A8J7RIS2</accession>
<dbReference type="AlphaFoldDB" id="A0A8J7RIS2"/>
<keyword evidence="2" id="KW-0813">Transport</keyword>
<feature type="transmembrane region" description="Helical" evidence="7">
    <location>
        <begin position="50"/>
        <end position="68"/>
    </location>
</feature>
<feature type="transmembrane region" description="Helical" evidence="7">
    <location>
        <begin position="74"/>
        <end position="92"/>
    </location>
</feature>
<dbReference type="PANTHER" id="PTHR30509">
    <property type="entry name" value="P-HYDROXYBENZOIC ACID EFFLUX PUMP SUBUNIT-RELATED"/>
    <property type="match status" value="1"/>
</dbReference>
<protein>
    <submittedName>
        <fullName evidence="8">FUSC family protein</fullName>
    </submittedName>
</protein>
<comment type="subcellular location">
    <subcellularLocation>
        <location evidence="1">Cell membrane</location>
        <topology evidence="1">Multi-pass membrane protein</topology>
    </subcellularLocation>
</comment>
<evidence type="ECO:0000256" key="7">
    <source>
        <dbReference type="SAM" id="Phobius"/>
    </source>
</evidence>
<dbReference type="PANTHER" id="PTHR30509:SF9">
    <property type="entry name" value="MULTIDRUG RESISTANCE PROTEIN MDTO"/>
    <property type="match status" value="1"/>
</dbReference>
<evidence type="ECO:0000256" key="2">
    <source>
        <dbReference type="ARBA" id="ARBA00022448"/>
    </source>
</evidence>
<dbReference type="InterPro" id="IPR006726">
    <property type="entry name" value="PHBA_efflux_AaeB/fusaric-R"/>
</dbReference>
<dbReference type="RefSeq" id="WP_209335219.1">
    <property type="nucleotide sequence ID" value="NZ_JAGIYY010000003.1"/>
</dbReference>
<keyword evidence="4 7" id="KW-0812">Transmembrane</keyword>
<evidence type="ECO:0000313" key="9">
    <source>
        <dbReference type="Proteomes" id="UP000666240"/>
    </source>
</evidence>
<evidence type="ECO:0000256" key="5">
    <source>
        <dbReference type="ARBA" id="ARBA00022989"/>
    </source>
</evidence>
<feature type="transmembrane region" description="Helical" evidence="7">
    <location>
        <begin position="141"/>
        <end position="165"/>
    </location>
</feature>
<keyword evidence="9" id="KW-1185">Reference proteome</keyword>
<dbReference type="Pfam" id="PF04632">
    <property type="entry name" value="FUSC"/>
    <property type="match status" value="1"/>
</dbReference>
<sequence length="358" mass="39081">MQHTYLDLPARVFRRMAANTEPLRLAVQTACGVALAYGAALAIGLPSPSWAVFSAIFVLHVSVGGTVGAAIQRVLGAAIGLGIGLVILYTIGFGGWRSFVSLSLGVGVMAVVAGYWPRYTYGLVTVTMLIAAPDYELLESALVRAGAITLGTFCGTLAGALVWPVRAHRRARQHMGRAIERCAELLDAALTRSRAREHADLQALHDQIGDEMHQAQDMIGQSRKRQGTENRAGRNSAVRREIDRLWYTLNLVDRSTAHPLAWDALRMIDEPTRKATELCGSFLRDFGRAFAQDGDLPEPGEAVNAIMDLVDATKELRRKQATLSLELRDVERLFSLSFAWEQLADNLRDLSDAATNKG</sequence>